<organism evidence="2 3">
    <name type="scientific">Sphingobacterium thalpophilum</name>
    <dbReference type="NCBI Taxonomy" id="259"/>
    <lineage>
        <taxon>Bacteria</taxon>
        <taxon>Pseudomonadati</taxon>
        <taxon>Bacteroidota</taxon>
        <taxon>Sphingobacteriia</taxon>
        <taxon>Sphingobacteriales</taxon>
        <taxon>Sphingobacteriaceae</taxon>
        <taxon>Sphingobacterium</taxon>
    </lineage>
</organism>
<dbReference type="STRING" id="1123265.GCA_000686625_01930"/>
<reference evidence="2 3" key="1">
    <citation type="submission" date="2019-05" db="EMBL/GenBank/DDBJ databases">
        <authorList>
            <consortium name="Pathogen Informatics"/>
        </authorList>
    </citation>
    <scope>NUCLEOTIDE SEQUENCE [LARGE SCALE GENOMIC DNA]</scope>
    <source>
        <strain evidence="2 3">NCTC11429</strain>
    </source>
</reference>
<dbReference type="Pfam" id="PF03372">
    <property type="entry name" value="Exo_endo_phos"/>
    <property type="match status" value="1"/>
</dbReference>
<sequence length="284" mass="31640">MTDQITRKVKPTKNSQMKKMVILGIIGLSLVSCSKNDTKVEEPPVTGISVKTMTYNIYSAQKKGIEAIAEVIKKNDPELVGLQEVEVNSANLNFDTGKRLSELTGMPYYYFVKARNLAQGEYGNLILSKFPLKETKTYLLDVLTSEANAYIRALGTVKVSKENKDFYFAVTHLDHLSDNANRLHQIDLIRQYTKDLALPVILSADLNAKPTEEAYKVLTKWFTSGCLNGYCGFTAGTPKPDGTIDYLMYAPADAAVTETYDVDYSSYSQSDHFPVVANFLIKNP</sequence>
<dbReference type="GO" id="GO:0016020">
    <property type="term" value="C:membrane"/>
    <property type="evidence" value="ECO:0007669"/>
    <property type="project" value="GOC"/>
</dbReference>
<proteinExistence type="predicted"/>
<dbReference type="PROSITE" id="PS51257">
    <property type="entry name" value="PROKAR_LIPOPROTEIN"/>
    <property type="match status" value="1"/>
</dbReference>
<dbReference type="PANTHER" id="PTHR14859:SF1">
    <property type="entry name" value="PGAP2-INTERACTING PROTEIN"/>
    <property type="match status" value="1"/>
</dbReference>
<evidence type="ECO:0000313" key="2">
    <source>
        <dbReference type="EMBL" id="VTR35371.1"/>
    </source>
</evidence>
<dbReference type="EMBL" id="LR590484">
    <property type="protein sequence ID" value="VTR35371.1"/>
    <property type="molecule type" value="Genomic_DNA"/>
</dbReference>
<dbReference type="InterPro" id="IPR051916">
    <property type="entry name" value="GPI-anchor_lipid_remodeler"/>
</dbReference>
<dbReference type="GO" id="GO:0003824">
    <property type="term" value="F:catalytic activity"/>
    <property type="evidence" value="ECO:0007669"/>
    <property type="project" value="InterPro"/>
</dbReference>
<gene>
    <name evidence="2" type="ORF">NCTC11429_01493</name>
</gene>
<evidence type="ECO:0000259" key="1">
    <source>
        <dbReference type="Pfam" id="PF03372"/>
    </source>
</evidence>
<evidence type="ECO:0000313" key="3">
    <source>
        <dbReference type="Proteomes" id="UP000308196"/>
    </source>
</evidence>
<accession>A0A4U9UZD6</accession>
<dbReference type="AlphaFoldDB" id="A0A4U9UZD6"/>
<feature type="domain" description="Endonuclease/exonuclease/phosphatase" evidence="1">
    <location>
        <begin position="53"/>
        <end position="272"/>
    </location>
</feature>
<protein>
    <submittedName>
        <fullName evidence="2">Uncharacterized protein conserved in bacteria</fullName>
    </submittedName>
</protein>
<dbReference type="Proteomes" id="UP000308196">
    <property type="component" value="Chromosome"/>
</dbReference>
<name>A0A4U9UZD6_9SPHI</name>
<dbReference type="PANTHER" id="PTHR14859">
    <property type="entry name" value="CALCOFLUOR WHITE HYPERSENSITIVE PROTEIN PRECURSOR"/>
    <property type="match status" value="1"/>
</dbReference>
<dbReference type="SUPFAM" id="SSF56219">
    <property type="entry name" value="DNase I-like"/>
    <property type="match status" value="1"/>
</dbReference>
<dbReference type="KEGG" id="stha:NCTC11429_01493"/>
<dbReference type="InterPro" id="IPR005135">
    <property type="entry name" value="Endo/exonuclease/phosphatase"/>
</dbReference>
<dbReference type="GO" id="GO:0006506">
    <property type="term" value="P:GPI anchor biosynthetic process"/>
    <property type="evidence" value="ECO:0007669"/>
    <property type="project" value="TreeGrafter"/>
</dbReference>
<dbReference type="Gene3D" id="3.60.10.10">
    <property type="entry name" value="Endonuclease/exonuclease/phosphatase"/>
    <property type="match status" value="1"/>
</dbReference>
<dbReference type="InterPro" id="IPR036691">
    <property type="entry name" value="Endo/exonu/phosph_ase_sf"/>
</dbReference>